<dbReference type="Pfam" id="PF05157">
    <property type="entry name" value="MshEN"/>
    <property type="match status" value="1"/>
</dbReference>
<dbReference type="EMBL" id="JAVDUM010000010">
    <property type="protein sequence ID" value="MDR6867847.1"/>
    <property type="molecule type" value="Genomic_DNA"/>
</dbReference>
<evidence type="ECO:0000259" key="8">
    <source>
        <dbReference type="Pfam" id="PF05157"/>
    </source>
</evidence>
<dbReference type="SUPFAM" id="SSF160246">
    <property type="entry name" value="EspE N-terminal domain-like"/>
    <property type="match status" value="1"/>
</dbReference>
<dbReference type="PANTHER" id="PTHR43867:SF2">
    <property type="entry name" value="CELLULOSE SYNTHASE CATALYTIC SUBUNIT A [UDP-FORMING]"/>
    <property type="match status" value="1"/>
</dbReference>
<dbReference type="Pfam" id="PF13641">
    <property type="entry name" value="Glyco_tranf_2_3"/>
    <property type="match status" value="1"/>
</dbReference>
<dbReference type="InterPro" id="IPR037257">
    <property type="entry name" value="T2SS_E_N_sf"/>
</dbReference>
<sequence>MIASGVLTEGQIRKAIRASEEDGFPPGEHLMHQGAITRGQLFQILAGRWGLEFVDLDDDPADPDLVRVAPSTALVGASWVPWRRVDGGAVIAVSVQPTEELVRQARIALGMPIVAGVVATDQAVEETVARVLGPALAHDAAEGFAEERPEESARSGMRTWQRLLPLLVITGIALSFLLGPAAGMMTVLGLANLALFAMVAVKIVAGLGTLWTVARARSARRRQAIRARRPDESLPIYTILVPAYREANVIGKLLETIDRLDYPRNRLDVILLLEADDEETRRIVREARPPLYVRTLVVPPGFPRTKPRACNYGLRFARGEYVVIYDAEDRPDAGQLRAAVEAFERPLRNRRDSRPIGALQCGLHYFNAHHNALTRLFAIEYAFWFDAMLPGLQRLRLPIPLGGTSNHFRVEVLRHVGGWDAYNVTEDADLGLRVASRGYRIDVLDSTTWEEGCAQLPAWIRQRTRWIKGYMMTGAVNSRHPVGWVRQNGARGLASLLLLIAGTPLAFLTYPLLLLVSLLLLIPAVAEAVALPGWFVVAAFSVAATSHILMIGAALASAWRRYDLGVAAFALLSPVYWLLHSVAAYRALWQLYVSPFRWEKTPHGLTATDAEERVALLSARRRGRRPRREAIKGSA</sequence>
<protein>
    <submittedName>
        <fullName evidence="9">Cellulose synthase/poly-beta-1,6-N-acetylglucosamine synthase-like glycosyltransferase</fullName>
    </submittedName>
</protein>
<comment type="caution">
    <text evidence="9">The sequence shown here is derived from an EMBL/GenBank/DDBJ whole genome shotgun (WGS) entry which is preliminary data.</text>
</comment>
<keyword evidence="4 7" id="KW-0812">Transmembrane</keyword>
<evidence type="ECO:0000313" key="9">
    <source>
        <dbReference type="EMBL" id="MDR6867847.1"/>
    </source>
</evidence>
<dbReference type="CDD" id="cd06427">
    <property type="entry name" value="CESA_like_2"/>
    <property type="match status" value="1"/>
</dbReference>
<comment type="subcellular location">
    <subcellularLocation>
        <location evidence="1">Membrane</location>
        <topology evidence="1">Multi-pass membrane protein</topology>
    </subcellularLocation>
</comment>
<dbReference type="InterPro" id="IPR007831">
    <property type="entry name" value="T2SS_GspE_N"/>
</dbReference>
<dbReference type="InterPro" id="IPR050321">
    <property type="entry name" value="Glycosyltr_2/OpgH_subfam"/>
</dbReference>
<evidence type="ECO:0000256" key="5">
    <source>
        <dbReference type="ARBA" id="ARBA00022989"/>
    </source>
</evidence>
<evidence type="ECO:0000256" key="3">
    <source>
        <dbReference type="ARBA" id="ARBA00022679"/>
    </source>
</evidence>
<feature type="transmembrane region" description="Helical" evidence="7">
    <location>
        <begin position="163"/>
        <end position="187"/>
    </location>
</feature>
<organism evidence="9 10">
    <name type="scientific">Microbacterium resistens</name>
    <dbReference type="NCBI Taxonomy" id="156977"/>
    <lineage>
        <taxon>Bacteria</taxon>
        <taxon>Bacillati</taxon>
        <taxon>Actinomycetota</taxon>
        <taxon>Actinomycetes</taxon>
        <taxon>Micrococcales</taxon>
        <taxon>Microbacteriaceae</taxon>
        <taxon>Microbacterium</taxon>
    </lineage>
</organism>
<dbReference type="Gene3D" id="3.90.550.10">
    <property type="entry name" value="Spore Coat Polysaccharide Biosynthesis Protein SpsA, Chain A"/>
    <property type="match status" value="1"/>
</dbReference>
<feature type="transmembrane region" description="Helical" evidence="7">
    <location>
        <begin position="534"/>
        <end position="559"/>
    </location>
</feature>
<dbReference type="RefSeq" id="WP_310021084.1">
    <property type="nucleotide sequence ID" value="NZ_JAVDUM010000010.1"/>
</dbReference>
<evidence type="ECO:0000313" key="10">
    <source>
        <dbReference type="Proteomes" id="UP001259347"/>
    </source>
</evidence>
<feature type="transmembrane region" description="Helical" evidence="7">
    <location>
        <begin position="566"/>
        <end position="588"/>
    </location>
</feature>
<evidence type="ECO:0000256" key="1">
    <source>
        <dbReference type="ARBA" id="ARBA00004141"/>
    </source>
</evidence>
<name>A0ABU1SG61_9MICO</name>
<reference evidence="9 10" key="1">
    <citation type="submission" date="2023-07" db="EMBL/GenBank/DDBJ databases">
        <title>Sorghum-associated microbial communities from plants grown in Nebraska, USA.</title>
        <authorList>
            <person name="Schachtman D."/>
        </authorList>
    </citation>
    <scope>NUCLEOTIDE SEQUENCE [LARGE SCALE GENOMIC DNA]</scope>
    <source>
        <strain evidence="9 10">2980</strain>
    </source>
</reference>
<evidence type="ECO:0000256" key="6">
    <source>
        <dbReference type="ARBA" id="ARBA00023136"/>
    </source>
</evidence>
<keyword evidence="10" id="KW-1185">Reference proteome</keyword>
<accession>A0ABU1SG61</accession>
<dbReference type="PANTHER" id="PTHR43867">
    <property type="entry name" value="CELLULOSE SYNTHASE CATALYTIC SUBUNIT A [UDP-FORMING]"/>
    <property type="match status" value="1"/>
</dbReference>
<dbReference type="SUPFAM" id="SSF53448">
    <property type="entry name" value="Nucleotide-diphospho-sugar transferases"/>
    <property type="match status" value="1"/>
</dbReference>
<keyword evidence="6 7" id="KW-0472">Membrane</keyword>
<gene>
    <name evidence="9" type="ORF">J2Y69_002455</name>
</gene>
<evidence type="ECO:0000256" key="2">
    <source>
        <dbReference type="ARBA" id="ARBA00022676"/>
    </source>
</evidence>
<feature type="domain" description="Type II secretion system protein GspE N-terminal" evidence="8">
    <location>
        <begin position="49"/>
        <end position="137"/>
    </location>
</feature>
<keyword evidence="3" id="KW-0808">Transferase</keyword>
<keyword evidence="2" id="KW-0328">Glycosyltransferase</keyword>
<evidence type="ECO:0000256" key="4">
    <source>
        <dbReference type="ARBA" id="ARBA00022692"/>
    </source>
</evidence>
<keyword evidence="5 7" id="KW-1133">Transmembrane helix</keyword>
<feature type="transmembrane region" description="Helical" evidence="7">
    <location>
        <begin position="193"/>
        <end position="214"/>
    </location>
</feature>
<feature type="transmembrane region" description="Helical" evidence="7">
    <location>
        <begin position="496"/>
        <end position="522"/>
    </location>
</feature>
<dbReference type="InterPro" id="IPR029044">
    <property type="entry name" value="Nucleotide-diphossugar_trans"/>
</dbReference>
<proteinExistence type="predicted"/>
<evidence type="ECO:0000256" key="7">
    <source>
        <dbReference type="SAM" id="Phobius"/>
    </source>
</evidence>
<dbReference type="Proteomes" id="UP001259347">
    <property type="component" value="Unassembled WGS sequence"/>
</dbReference>